<evidence type="ECO:0000313" key="2">
    <source>
        <dbReference type="Proteomes" id="UP000199095"/>
    </source>
</evidence>
<dbReference type="RefSeq" id="WP_093137005.1">
    <property type="nucleotide sequence ID" value="NZ_FOHJ01000012.1"/>
</dbReference>
<dbReference type="STRING" id="237682.SAMN05421676_11240"/>
<organism evidence="1 2">
    <name type="scientific">Salinibacillus kushneri</name>
    <dbReference type="NCBI Taxonomy" id="237682"/>
    <lineage>
        <taxon>Bacteria</taxon>
        <taxon>Bacillati</taxon>
        <taxon>Bacillota</taxon>
        <taxon>Bacilli</taxon>
        <taxon>Bacillales</taxon>
        <taxon>Bacillaceae</taxon>
        <taxon>Salinibacillus</taxon>
    </lineage>
</organism>
<protein>
    <submittedName>
        <fullName evidence="1">Uncharacterized protein</fullName>
    </submittedName>
</protein>
<name>A0A1I0IEK6_9BACI</name>
<gene>
    <name evidence="1" type="ORF">SAMN05421676_11240</name>
</gene>
<evidence type="ECO:0000313" key="1">
    <source>
        <dbReference type="EMBL" id="SET95299.1"/>
    </source>
</evidence>
<dbReference type="OrthoDB" id="2973424at2"/>
<dbReference type="Proteomes" id="UP000199095">
    <property type="component" value="Unassembled WGS sequence"/>
</dbReference>
<keyword evidence="2" id="KW-1185">Reference proteome</keyword>
<sequence>MKLGQKVKFSKSLSKNQGYGVNYQYMTEEQKRELEEYGYIKLERFLEREHKEKEGFVCGKRNIVTTAWLEEIENPYSEWDLVQTDDVFETVYVIACDMRGLYRVREDDLEVIE</sequence>
<dbReference type="EMBL" id="FOHJ01000012">
    <property type="protein sequence ID" value="SET95299.1"/>
    <property type="molecule type" value="Genomic_DNA"/>
</dbReference>
<dbReference type="AlphaFoldDB" id="A0A1I0IEK6"/>
<reference evidence="2" key="1">
    <citation type="submission" date="2016-10" db="EMBL/GenBank/DDBJ databases">
        <authorList>
            <person name="Varghese N."/>
            <person name="Submissions S."/>
        </authorList>
    </citation>
    <scope>NUCLEOTIDE SEQUENCE [LARGE SCALE GENOMIC DNA]</scope>
    <source>
        <strain evidence="2">CGMCC 1.3566</strain>
    </source>
</reference>
<proteinExistence type="predicted"/>
<accession>A0A1I0IEK6</accession>